<dbReference type="InterPro" id="IPR046724">
    <property type="entry name" value="DUF6616"/>
</dbReference>
<organism evidence="2 3">
    <name type="scientific">Mycobacterium saskatchewanense</name>
    <dbReference type="NCBI Taxonomy" id="220927"/>
    <lineage>
        <taxon>Bacteria</taxon>
        <taxon>Bacillati</taxon>
        <taxon>Actinomycetota</taxon>
        <taxon>Actinomycetes</taxon>
        <taxon>Mycobacteriales</taxon>
        <taxon>Mycobacteriaceae</taxon>
        <taxon>Mycobacterium</taxon>
        <taxon>Mycobacterium simiae complex</taxon>
    </lineage>
</organism>
<evidence type="ECO:0000259" key="1">
    <source>
        <dbReference type="Pfam" id="PF00561"/>
    </source>
</evidence>
<accession>A0AAJ3NVD7</accession>
<dbReference type="PANTHER" id="PTHR43798:SF24">
    <property type="entry name" value="CIS-3-ALKYL-4-ALKYLOXETAN-2-ONE DECARBOXYLASE"/>
    <property type="match status" value="1"/>
</dbReference>
<comment type="caution">
    <text evidence="2">The sequence shown here is derived from an EMBL/GenBank/DDBJ whole genome shotgun (WGS) entry which is preliminary data.</text>
</comment>
<dbReference type="Gene3D" id="3.40.50.1820">
    <property type="entry name" value="alpha/beta hydrolase"/>
    <property type="match status" value="1"/>
</dbReference>
<dbReference type="SUPFAM" id="SSF53474">
    <property type="entry name" value="alpha/beta-Hydrolases"/>
    <property type="match status" value="1"/>
</dbReference>
<dbReference type="InterPro" id="IPR050266">
    <property type="entry name" value="AB_hydrolase_sf"/>
</dbReference>
<dbReference type="Pfam" id="PF20321">
    <property type="entry name" value="DUF6616"/>
    <property type="match status" value="1"/>
</dbReference>
<dbReference type="GO" id="GO:0016020">
    <property type="term" value="C:membrane"/>
    <property type="evidence" value="ECO:0007669"/>
    <property type="project" value="TreeGrafter"/>
</dbReference>
<dbReference type="Proteomes" id="UP000193387">
    <property type="component" value="Unassembled WGS sequence"/>
</dbReference>
<sequence length="430" mass="47261">MHQIFIGLYRYRQAWTDLPAAERESFVNRIAGAIGDLQSRGVEVLGFGANDPEIDCRAPYDFFGAYRVPDPGTRRLIEAGIAASGWYGYFDQINIGGTALTPLGALSQNILLRPALPQGLPTAPTSDYVKKQATVNGHTMAYIEEGKGEAVVLIHGDVMSSFLWHNVIPYIADRRRAIAVDLIGAGDSDKLPAAGEGTYSFDTHARYLGELLDELELGDDIALVGHDWGANLAFDWAMRHEDRVCGLAFGEALLPPFEWADWPVMVRDGFWHLRTGEGGDDVLENNFSVNFSRANMLRMLAPQEWGEMVRPYANPGEDRRPTLDWPRSIPFGDDDTEIRRVLEAQAAWLGATPIPKLHLAGMPGGIDKVGGRRREIISTLPNSTVATVQGLHWTPLDDPHATGAGLAAWLSELASAVPRLDRPATSERNR</sequence>
<dbReference type="PANTHER" id="PTHR43798">
    <property type="entry name" value="MONOACYLGLYCEROL LIPASE"/>
    <property type="match status" value="1"/>
</dbReference>
<keyword evidence="3" id="KW-1185">Reference proteome</keyword>
<dbReference type="InterPro" id="IPR000073">
    <property type="entry name" value="AB_hydrolase_1"/>
</dbReference>
<dbReference type="InterPro" id="IPR029058">
    <property type="entry name" value="AB_hydrolase_fold"/>
</dbReference>
<dbReference type="EMBL" id="LQPR01000006">
    <property type="protein sequence ID" value="ORW74758.1"/>
    <property type="molecule type" value="Genomic_DNA"/>
</dbReference>
<proteinExistence type="predicted"/>
<dbReference type="AlphaFoldDB" id="A0AAJ3NVD7"/>
<dbReference type="NCBIfam" id="NF002938">
    <property type="entry name" value="PRK03592.1"/>
    <property type="match status" value="1"/>
</dbReference>
<evidence type="ECO:0000313" key="2">
    <source>
        <dbReference type="EMBL" id="ORW74758.1"/>
    </source>
</evidence>
<dbReference type="GO" id="GO:0003824">
    <property type="term" value="F:catalytic activity"/>
    <property type="evidence" value="ECO:0007669"/>
    <property type="project" value="UniProtKB-ARBA"/>
</dbReference>
<protein>
    <recommendedName>
        <fullName evidence="1">AB hydrolase-1 domain-containing protein</fullName>
    </recommendedName>
</protein>
<name>A0AAJ3NVD7_9MYCO</name>
<feature type="domain" description="AB hydrolase-1" evidence="1">
    <location>
        <begin position="150"/>
        <end position="268"/>
    </location>
</feature>
<dbReference type="RefSeq" id="WP_158090663.1">
    <property type="nucleotide sequence ID" value="NZ_AP022573.1"/>
</dbReference>
<dbReference type="Pfam" id="PF00561">
    <property type="entry name" value="Abhydrolase_1"/>
    <property type="match status" value="1"/>
</dbReference>
<reference evidence="2 3" key="1">
    <citation type="submission" date="2016-01" db="EMBL/GenBank/DDBJ databases">
        <title>The new phylogeny of the genus Mycobacterium.</title>
        <authorList>
            <person name="Tarcisio F."/>
            <person name="Conor M."/>
            <person name="Antonella G."/>
            <person name="Elisabetta G."/>
            <person name="Giulia F.S."/>
            <person name="Sara T."/>
            <person name="Anna F."/>
            <person name="Clotilde B."/>
            <person name="Roberto B."/>
            <person name="Veronica D.S."/>
            <person name="Fabio R."/>
            <person name="Monica P."/>
            <person name="Olivier J."/>
            <person name="Enrico T."/>
            <person name="Nicola S."/>
        </authorList>
    </citation>
    <scope>NUCLEOTIDE SEQUENCE [LARGE SCALE GENOMIC DNA]</scope>
    <source>
        <strain evidence="2 3">DSM 44616</strain>
    </source>
</reference>
<gene>
    <name evidence="2" type="ORF">AWC23_04140</name>
</gene>
<evidence type="ECO:0000313" key="3">
    <source>
        <dbReference type="Proteomes" id="UP000193387"/>
    </source>
</evidence>